<reference evidence="2" key="2">
    <citation type="submission" date="2009-03" db="EMBL/GenBank/DDBJ databases">
        <authorList>
            <person name="Gang L."/>
        </authorList>
    </citation>
    <scope>NUCLEOTIDE SEQUENCE</scope>
    <source>
        <strain evidence="2">Anhui</strain>
    </source>
</reference>
<dbReference type="Pfam" id="PF11291">
    <property type="entry name" value="DUF3091"/>
    <property type="match status" value="1"/>
</dbReference>
<keyword evidence="1" id="KW-1133">Transmembrane helix</keyword>
<reference evidence="2" key="1">
    <citation type="journal article" date="2009" name="Nature">
        <title>The Schistosoma japonicum genome reveals features of host-parasite interplay.</title>
        <authorList>
            <person name="Liu F."/>
            <person name="Zhou Y."/>
            <person name="Wang Z.Q."/>
            <person name="Lu G."/>
            <person name="Zheng H."/>
            <person name="Brindley P.J."/>
            <person name="McManus D.P."/>
            <person name="Blair D."/>
            <person name="Zhang Q.H."/>
            <person name="Zhong Y."/>
            <person name="Wang S."/>
            <person name="Han Z.G."/>
            <person name="Chen Z."/>
        </authorList>
    </citation>
    <scope>NUCLEOTIDE SEQUENCE</scope>
    <source>
        <strain evidence="2">Anhui</strain>
    </source>
</reference>
<dbReference type="AlphaFoldDB" id="C1LDV3"/>
<feature type="transmembrane region" description="Helical" evidence="1">
    <location>
        <begin position="12"/>
        <end position="31"/>
    </location>
</feature>
<dbReference type="EMBL" id="FN317150">
    <property type="protein sequence ID" value="CAX72881.1"/>
    <property type="molecule type" value="mRNA"/>
</dbReference>
<proteinExistence type="evidence at transcript level"/>
<protein>
    <submittedName>
        <fullName evidence="2">Uncharacterized protein</fullName>
    </submittedName>
</protein>
<evidence type="ECO:0000256" key="1">
    <source>
        <dbReference type="SAM" id="Phobius"/>
    </source>
</evidence>
<keyword evidence="1" id="KW-0472">Membrane</keyword>
<accession>C1LDV3</accession>
<organism evidence="2">
    <name type="scientific">Schistosoma japonicum</name>
    <name type="common">Blood fluke</name>
    <dbReference type="NCBI Taxonomy" id="6182"/>
    <lineage>
        <taxon>Eukaryota</taxon>
        <taxon>Metazoa</taxon>
        <taxon>Spiralia</taxon>
        <taxon>Lophotrochozoa</taxon>
        <taxon>Platyhelminthes</taxon>
        <taxon>Trematoda</taxon>
        <taxon>Digenea</taxon>
        <taxon>Strigeidida</taxon>
        <taxon>Schistosomatoidea</taxon>
        <taxon>Schistosomatidae</taxon>
        <taxon>Schistosoma</taxon>
    </lineage>
</organism>
<sequence>MLSSSSSSTSYLLYINVLLLMLIHSSIQIVINDHFVIIMKNISDSKNQLTDIDHQLYELGQTHAEYTEKVFEKIMQPGIRLKQHYEDSQGKENIPICNRPENINEKGNVGCILITLNISSLFILAYITKHSFDHLNCALTIVYLRRHLIHTEHKDTHAEKMLRIPN</sequence>
<dbReference type="InterPro" id="IPR021442">
    <property type="entry name" value="DUF3091"/>
</dbReference>
<feature type="transmembrane region" description="Helical" evidence="1">
    <location>
        <begin position="109"/>
        <end position="127"/>
    </location>
</feature>
<evidence type="ECO:0000313" key="2">
    <source>
        <dbReference type="EMBL" id="CAX72881.1"/>
    </source>
</evidence>
<keyword evidence="1" id="KW-0812">Transmembrane</keyword>
<name>C1LDV3_SCHJA</name>